<organism evidence="1 2">
    <name type="scientific">Lactococcus lactis subsp. cremoris (strain MG1363)</name>
    <dbReference type="NCBI Taxonomy" id="416870"/>
    <lineage>
        <taxon>Bacteria</taxon>
        <taxon>Bacillati</taxon>
        <taxon>Bacillota</taxon>
        <taxon>Bacilli</taxon>
        <taxon>Lactobacillales</taxon>
        <taxon>Streptococcaceae</taxon>
        <taxon>Lactococcus</taxon>
        <taxon>Lactococcus cremoris subsp. cremoris</taxon>
    </lineage>
</organism>
<name>A2RKK8_LACLM</name>
<evidence type="ECO:0000313" key="2">
    <source>
        <dbReference type="Proteomes" id="UP000000364"/>
    </source>
</evidence>
<sequence length="56" mass="6602">MTQTIIIPAVSPIIRKEGPKSFLLNNKANHMKKIQENMLLKIFSFLKRILIIKYYL</sequence>
<dbReference type="Proteomes" id="UP000000364">
    <property type="component" value="Chromosome"/>
</dbReference>
<dbReference type="KEGG" id="llm:llmg_1229"/>
<dbReference type="EMBL" id="AM406671">
    <property type="protein sequence ID" value="CAL97820.1"/>
    <property type="molecule type" value="Genomic_DNA"/>
</dbReference>
<dbReference type="SMR" id="A2RKK8"/>
<proteinExistence type="predicted"/>
<protein>
    <submittedName>
        <fullName evidence="1">Uncharacterized protein</fullName>
    </submittedName>
</protein>
<dbReference type="AlphaFoldDB" id="A2RKK8"/>
<evidence type="ECO:0000313" key="1">
    <source>
        <dbReference type="EMBL" id="CAL97820.1"/>
    </source>
</evidence>
<accession>A2RKK8</accession>
<reference evidence="1 2" key="1">
    <citation type="journal article" date="2007" name="J. Bacteriol.">
        <title>The complete genome sequence of the lactic acid bacterial paradigm Lactococcus lactis subsp. cremoris MG1363.</title>
        <authorList>
            <person name="Wegmann U."/>
            <person name="O'Connell-Motherway M."/>
            <person name="Zomer A."/>
            <person name="Buist G."/>
            <person name="Shearman C."/>
            <person name="Canchaya C."/>
            <person name="Ventura M."/>
            <person name="Goesmann A."/>
            <person name="Gasson M.J."/>
            <person name="Kuipers O.P."/>
            <person name="van Sinderen D."/>
            <person name="Kok J."/>
        </authorList>
    </citation>
    <scope>NUCLEOTIDE SEQUENCE [LARGE SCALE GENOMIC DNA]</scope>
    <source>
        <strain evidence="1 2">MG1363</strain>
    </source>
</reference>
<dbReference type="HOGENOM" id="CLU_3008652_0_0_9"/>
<dbReference type="STRING" id="416870.llmg_1229"/>
<gene>
    <name evidence="1" type="ordered locus">llmg_1229</name>
</gene>